<dbReference type="Proteomes" id="UP000663853">
    <property type="component" value="Unassembled WGS sequence"/>
</dbReference>
<dbReference type="PANTHER" id="PTHR24216:SF65">
    <property type="entry name" value="PAXILLIN-LIKE PROTEIN 1"/>
    <property type="match status" value="1"/>
</dbReference>
<feature type="region of interest" description="Disordered" evidence="1">
    <location>
        <begin position="752"/>
        <end position="802"/>
    </location>
</feature>
<feature type="compositionally biased region" description="Basic and acidic residues" evidence="1">
    <location>
        <begin position="61"/>
        <end position="79"/>
    </location>
</feature>
<feature type="compositionally biased region" description="Polar residues" evidence="1">
    <location>
        <begin position="1117"/>
        <end position="1126"/>
    </location>
</feature>
<feature type="region of interest" description="Disordered" evidence="1">
    <location>
        <begin position="1114"/>
        <end position="1299"/>
    </location>
</feature>
<sequence length="1299" mass="143091">MDSTVDSESDEHEVKRDGEGEEGEGQGADKGTDEGVDGGGNGAVEHEGSGWNQGTNDVDQGEQRTEGGREEAVQGHPLDEESVIVIEDDTSSNHSGDYFKKVDLVQLPVESNCRREDGSGGDKESTEGDPDTSDGYTTVERLAEASGSSRSLPLSSRGMAAGRVAVEHVVPLRPFELLSAISHAQYDPHTAGLDRCDQWLAQSLPEVEEGEILEEGTEFSNATASFNDAPTELVVGAAARGAFGYDFSLKYSPPLPGPPSQNRWVFLPDHTYSTAALVRSIGDIDFTPKPFGGGKTRLEEDDEDQVPDDQHPTRWTFAALRHALAQVTARVVEHFQDLAGGRHYDTVLALDREIVAFYEALPPAYRLDAGEKARTIMSERLRGRQPNGRDQQRANSRSTDRGTIAGSPNQDESMEINDSDGKPAKPPPYDEPEPGAYPMLPTHWFTINTEFQYVRIALHLEGTWVDCTGSSTLLLNPTGPNATELQGYLDNILFISRMFKRFGLYQDAYSQQLAHMQQLVGEIKGISQSAQPPQPPPPPHPPSQAIQRSSSAPPMPAQPVSNQGFLLASMRPTEAVPNTIATAVPQLLPHDINVPPTEELAFDPRAASVQPLNVTPNIQVPQQLVQWPGESQTASIRPANVVSPSNGSPSHMSPTGPIPFSSIQPQVSAPLAPDLLAYLASGRPVTYDTDYESDDSSDDETVATVYDQDDQQGKETDFMKVLKCLEAIAAKLDVALKKEPLVDSAVQPSRPACTTIETTPAHTHAAPKRDRATRRKENLRPWDENTQQTHDTRPTDPQQREKDRVALQGYIRLLIMKALGRPLRKSPLPPGPPPEIDLPTPERFFIKWDKDIHDDFNQTACAIITQQVIEDWSTLFGMSDWDDIFQMVKAHVKYLIKAYKRQEMGQDDPSERARLLQAAATRRKHTTYRQRLFVTNIVPELNTHRRLLIDLGIDGTSSDEEDPEHPGHYYVKKIKQLSSNVQELKQLFDHTFETLQKGPGAKAPERQHIAPKEPASLNLATRYATPCSLPPAFGIEPAHKWTTGTSTGSSYAPSDHTYAPSVSGYESGARSVLNWSPLPAEGNFRHKTPLSTTQWAHQASELALTPTRFSGGVPSIAPSSIQSNKGPPSVVSYLFDKPQPPRQRKARIPTTPPNDEPDPNEYLLQDGDFDVDGRVSSSEGEQDDILEIENENEGATEDADEDSVRYPVSKYIDNTARETRDSKKRKRTTKKNKASQRRISESDDSDADYSDYTNKKLAKRVKATPSPTKKVSKPNKKALVAGVKRRTPVPGAVNPLKKW</sequence>
<evidence type="ECO:0000313" key="2">
    <source>
        <dbReference type="EMBL" id="CAE6423255.1"/>
    </source>
</evidence>
<comment type="caution">
    <text evidence="2">The sequence shown here is derived from an EMBL/GenBank/DDBJ whole genome shotgun (WGS) entry which is preliminary data.</text>
</comment>
<dbReference type="PANTHER" id="PTHR24216">
    <property type="entry name" value="PAXILLIN-RELATED"/>
    <property type="match status" value="1"/>
</dbReference>
<proteinExistence type="predicted"/>
<feature type="compositionally biased region" description="Basic residues" evidence="1">
    <location>
        <begin position="1222"/>
        <end position="1236"/>
    </location>
</feature>
<organism evidence="2 3">
    <name type="scientific">Rhizoctonia solani</name>
    <dbReference type="NCBI Taxonomy" id="456999"/>
    <lineage>
        <taxon>Eukaryota</taxon>
        <taxon>Fungi</taxon>
        <taxon>Dikarya</taxon>
        <taxon>Basidiomycota</taxon>
        <taxon>Agaricomycotina</taxon>
        <taxon>Agaricomycetes</taxon>
        <taxon>Cantharellales</taxon>
        <taxon>Ceratobasidiaceae</taxon>
        <taxon>Rhizoctonia</taxon>
    </lineage>
</organism>
<feature type="non-terminal residue" evidence="2">
    <location>
        <position position="1"/>
    </location>
</feature>
<feature type="compositionally biased region" description="Acidic residues" evidence="1">
    <location>
        <begin position="1180"/>
        <end position="1201"/>
    </location>
</feature>
<feature type="compositionally biased region" description="Basic and acidic residues" evidence="1">
    <location>
        <begin position="767"/>
        <end position="783"/>
    </location>
</feature>
<feature type="compositionally biased region" description="Basic and acidic residues" evidence="1">
    <location>
        <begin position="112"/>
        <end position="126"/>
    </location>
</feature>
<feature type="region of interest" description="Disordered" evidence="1">
    <location>
        <begin position="290"/>
        <end position="309"/>
    </location>
</feature>
<feature type="region of interest" description="Disordered" evidence="1">
    <location>
        <begin position="111"/>
        <end position="136"/>
    </location>
</feature>
<accession>A0A8H2XDD0</accession>
<evidence type="ECO:0000313" key="3">
    <source>
        <dbReference type="Proteomes" id="UP000663853"/>
    </source>
</evidence>
<feature type="region of interest" description="Disordered" evidence="1">
    <location>
        <begin position="1"/>
        <end position="85"/>
    </location>
</feature>
<dbReference type="CDD" id="cd12148">
    <property type="entry name" value="fungal_TF_MHR"/>
    <property type="match status" value="1"/>
</dbReference>
<feature type="region of interest" description="Disordered" evidence="1">
    <location>
        <begin position="379"/>
        <end position="436"/>
    </location>
</feature>
<gene>
    <name evidence="2" type="ORF">RDB_LOCUS15245</name>
</gene>
<dbReference type="EMBL" id="CAJMXA010000260">
    <property type="protein sequence ID" value="CAE6423255.1"/>
    <property type="molecule type" value="Genomic_DNA"/>
</dbReference>
<feature type="compositionally biased region" description="Pro residues" evidence="1">
    <location>
        <begin position="532"/>
        <end position="542"/>
    </location>
</feature>
<feature type="compositionally biased region" description="Acidic residues" evidence="1">
    <location>
        <begin position="1"/>
        <end position="11"/>
    </location>
</feature>
<reference evidence="2" key="1">
    <citation type="submission" date="2021-01" db="EMBL/GenBank/DDBJ databases">
        <authorList>
            <person name="Kaushik A."/>
        </authorList>
    </citation>
    <scope>NUCLEOTIDE SEQUENCE</scope>
    <source>
        <strain evidence="2">AG6-10EEA</strain>
    </source>
</reference>
<evidence type="ECO:0000256" key="1">
    <source>
        <dbReference type="SAM" id="MobiDB-lite"/>
    </source>
</evidence>
<name>A0A8H2XDD0_9AGAM</name>
<feature type="compositionally biased region" description="Basic and acidic residues" evidence="1">
    <location>
        <begin position="790"/>
        <end position="802"/>
    </location>
</feature>
<feature type="region of interest" description="Disordered" evidence="1">
    <location>
        <begin position="527"/>
        <end position="561"/>
    </location>
</feature>
<protein>
    <submittedName>
        <fullName evidence="2">Uncharacterized protein</fullName>
    </submittedName>
</protein>